<protein>
    <recommendedName>
        <fullName evidence="4">Guanylate cyclase domain-containing protein</fullName>
    </recommendedName>
</protein>
<dbReference type="Proteomes" id="UP001501251">
    <property type="component" value="Unassembled WGS sequence"/>
</dbReference>
<proteinExistence type="predicted"/>
<gene>
    <name evidence="2" type="ORF">GCM10022252_54770</name>
</gene>
<feature type="compositionally biased region" description="Polar residues" evidence="1">
    <location>
        <begin position="249"/>
        <end position="261"/>
    </location>
</feature>
<organism evidence="2 3">
    <name type="scientific">Streptosporangium oxazolinicum</name>
    <dbReference type="NCBI Taxonomy" id="909287"/>
    <lineage>
        <taxon>Bacteria</taxon>
        <taxon>Bacillati</taxon>
        <taxon>Actinomycetota</taxon>
        <taxon>Actinomycetes</taxon>
        <taxon>Streptosporangiales</taxon>
        <taxon>Streptosporangiaceae</taxon>
        <taxon>Streptosporangium</taxon>
    </lineage>
</organism>
<name>A0ABP8B942_9ACTN</name>
<sequence length="275" mass="30124">MDKHAKEGTRPLPAYRGIFAVDCVRFSDNPSLHLPDLSARIPDVLKTAFDRCGIPEVWAQRRFPQATGDGYVFGVRPKHLPFLIDPLLHRLQEVLWEEAPSLRSRNRKLGLRLRVSVHVGPVPDEGDELRDRIGTPTIDTFRLLDSTSLREALRGGQPDITLLGAIVSQRVFDDVVKAGYTGLHPSEFRPVTADVPGKDFVQPAWIYIPKRSYDDGEPAPRPRGTAPEPVGPVGGSTTAFHGDVGNAITGGSFSSDVNMTGNIHKKPSNDPGNKS</sequence>
<reference evidence="3" key="1">
    <citation type="journal article" date="2019" name="Int. J. Syst. Evol. Microbiol.">
        <title>The Global Catalogue of Microorganisms (GCM) 10K type strain sequencing project: providing services to taxonomists for standard genome sequencing and annotation.</title>
        <authorList>
            <consortium name="The Broad Institute Genomics Platform"/>
            <consortium name="The Broad Institute Genome Sequencing Center for Infectious Disease"/>
            <person name="Wu L."/>
            <person name="Ma J."/>
        </authorList>
    </citation>
    <scope>NUCLEOTIDE SEQUENCE [LARGE SCALE GENOMIC DNA]</scope>
    <source>
        <strain evidence="3">JCM 17388</strain>
    </source>
</reference>
<evidence type="ECO:0000256" key="1">
    <source>
        <dbReference type="SAM" id="MobiDB-lite"/>
    </source>
</evidence>
<evidence type="ECO:0000313" key="2">
    <source>
        <dbReference type="EMBL" id="GAA4200888.1"/>
    </source>
</evidence>
<dbReference type="EMBL" id="BAABAQ010000011">
    <property type="protein sequence ID" value="GAA4200888.1"/>
    <property type="molecule type" value="Genomic_DNA"/>
</dbReference>
<evidence type="ECO:0000313" key="3">
    <source>
        <dbReference type="Proteomes" id="UP001501251"/>
    </source>
</evidence>
<accession>A0ABP8B942</accession>
<comment type="caution">
    <text evidence="2">The sequence shown here is derived from an EMBL/GenBank/DDBJ whole genome shotgun (WGS) entry which is preliminary data.</text>
</comment>
<feature type="region of interest" description="Disordered" evidence="1">
    <location>
        <begin position="211"/>
        <end position="275"/>
    </location>
</feature>
<keyword evidence="3" id="KW-1185">Reference proteome</keyword>
<feature type="compositionally biased region" description="Basic and acidic residues" evidence="1">
    <location>
        <begin position="211"/>
        <end position="220"/>
    </location>
</feature>
<evidence type="ECO:0008006" key="4">
    <source>
        <dbReference type="Google" id="ProtNLM"/>
    </source>
</evidence>